<gene>
    <name evidence="2" type="ORF">LCGC14_0160410</name>
</gene>
<dbReference type="EMBL" id="LAZR01000060">
    <property type="protein sequence ID" value="KKN97084.1"/>
    <property type="molecule type" value="Genomic_DNA"/>
</dbReference>
<dbReference type="Pfam" id="PF06050">
    <property type="entry name" value="HGD-D"/>
    <property type="match status" value="1"/>
</dbReference>
<dbReference type="PANTHER" id="PTHR32329">
    <property type="entry name" value="BIFUNCTIONAL PROTEIN [INCLUDES 2-HYDROXYACYL-COA DEHYDRATASE (N-TER) AND ITS ACTIVATOR DOMAIN (C_TERM)-RELATED"/>
    <property type="match status" value="1"/>
</dbReference>
<name>A0A0F9UZA7_9ZZZZ</name>
<dbReference type="Gene3D" id="3.40.50.11900">
    <property type="match status" value="1"/>
</dbReference>
<dbReference type="InterPro" id="IPR051805">
    <property type="entry name" value="Dehydratase_Activator_Redct"/>
</dbReference>
<comment type="caution">
    <text evidence="2">The sequence shown here is derived from an EMBL/GenBank/DDBJ whole genome shotgun (WGS) entry which is preliminary data.</text>
</comment>
<sequence length="349" mass="40247">MKITFADWGNYTIAFQTLLRKLGFEVILPEKTNPKVIEEGVKLSPELFCFPLKVNIGNYLPAIRKGADTVIMWENLGGSCRLRYYWIIQEKALREAGFKIKVLNFNSQNLLSRILEIKKSNKISFWKLLEAVRVFFKEINFIEKLEEKAQYFRPREKEKGQTDKVLNTALKKLTQTTSLKKISELKKETWGKFSEIKIDQNRKILSVGIVGEIYTIIDGGVNFDLDKKLGEMNITVHRKLNLTQHLKGGFPPWNEWLLQRKVNPYLKTTVGGHGRQAIEEILEYARKGFDGVIHLLPFGCMPEVTVRPILQKISQEKKLPFLSISLDEQTAEAGIQTRLEAFVDLMKSK</sequence>
<proteinExistence type="predicted"/>
<dbReference type="InterPro" id="IPR018709">
    <property type="entry name" value="CoA_activase_DUF2229"/>
</dbReference>
<dbReference type="PANTHER" id="PTHR32329:SF2">
    <property type="entry name" value="BIFUNCTIONAL PROTEIN [INCLUDES 2-HYDROXYACYL-COA DEHYDRATASE (N-TER) AND ITS ACTIVATOR DOMAIN (C_TERM)"/>
    <property type="match status" value="1"/>
</dbReference>
<dbReference type="InterPro" id="IPR010327">
    <property type="entry name" value="FldB/FldC_alpha/beta"/>
</dbReference>
<feature type="domain" description="DUF2229" evidence="1">
    <location>
        <begin position="11"/>
        <end position="70"/>
    </location>
</feature>
<accession>A0A0F9UZA7</accession>
<evidence type="ECO:0000313" key="2">
    <source>
        <dbReference type="EMBL" id="KKN97084.1"/>
    </source>
</evidence>
<evidence type="ECO:0000259" key="1">
    <source>
        <dbReference type="Pfam" id="PF09989"/>
    </source>
</evidence>
<reference evidence="2" key="1">
    <citation type="journal article" date="2015" name="Nature">
        <title>Complex archaea that bridge the gap between prokaryotes and eukaryotes.</title>
        <authorList>
            <person name="Spang A."/>
            <person name="Saw J.H."/>
            <person name="Jorgensen S.L."/>
            <person name="Zaremba-Niedzwiedzka K."/>
            <person name="Martijn J."/>
            <person name="Lind A.E."/>
            <person name="van Eijk R."/>
            <person name="Schleper C."/>
            <person name="Guy L."/>
            <person name="Ettema T.J."/>
        </authorList>
    </citation>
    <scope>NUCLEOTIDE SEQUENCE</scope>
</reference>
<dbReference type="AlphaFoldDB" id="A0A0F9UZA7"/>
<dbReference type="Pfam" id="PF09989">
    <property type="entry name" value="DUF2229"/>
    <property type="match status" value="1"/>
</dbReference>
<organism evidence="2">
    <name type="scientific">marine sediment metagenome</name>
    <dbReference type="NCBI Taxonomy" id="412755"/>
    <lineage>
        <taxon>unclassified sequences</taxon>
        <taxon>metagenomes</taxon>
        <taxon>ecological metagenomes</taxon>
    </lineage>
</organism>
<protein>
    <recommendedName>
        <fullName evidence="1">DUF2229 domain-containing protein</fullName>
    </recommendedName>
</protein>